<reference evidence="4" key="1">
    <citation type="journal article" date="2019" name="Int. J. Syst. Evol. Microbiol.">
        <title>The Global Catalogue of Microorganisms (GCM) 10K type strain sequencing project: providing services to taxonomists for standard genome sequencing and annotation.</title>
        <authorList>
            <consortium name="The Broad Institute Genomics Platform"/>
            <consortium name="The Broad Institute Genome Sequencing Center for Infectious Disease"/>
            <person name="Wu L."/>
            <person name="Ma J."/>
        </authorList>
    </citation>
    <scope>NUCLEOTIDE SEQUENCE [LARGE SCALE GENOMIC DNA]</scope>
    <source>
        <strain evidence="4">JCM 13850</strain>
    </source>
</reference>
<dbReference type="Pfam" id="PF00589">
    <property type="entry name" value="Phage_integrase"/>
    <property type="match status" value="1"/>
</dbReference>
<dbReference type="InterPro" id="IPR011010">
    <property type="entry name" value="DNA_brk_join_enz"/>
</dbReference>
<evidence type="ECO:0000259" key="2">
    <source>
        <dbReference type="PROSITE" id="PS51898"/>
    </source>
</evidence>
<sequence length="128" mass="14726">MAVDALRSLKTRQAAERLKAGEAYQEYDLVFCHEDGRSYAAQHVRYRFAKVLKAADLNPREWCPRELRHTFVSIMSDHDVPIEKISILVGHSSTKITETVYRHQLRPEIRDGAEHMNDIFASKTVKSA</sequence>
<evidence type="ECO:0000313" key="4">
    <source>
        <dbReference type="Proteomes" id="UP001501020"/>
    </source>
</evidence>
<dbReference type="EMBL" id="BAAAMR010000024">
    <property type="protein sequence ID" value="GAA2137022.1"/>
    <property type="molecule type" value="Genomic_DNA"/>
</dbReference>
<dbReference type="SUPFAM" id="SSF56349">
    <property type="entry name" value="DNA breaking-rejoining enzymes"/>
    <property type="match status" value="1"/>
</dbReference>
<keyword evidence="1" id="KW-0233">DNA recombination</keyword>
<dbReference type="InterPro" id="IPR002104">
    <property type="entry name" value="Integrase_catalytic"/>
</dbReference>
<dbReference type="PROSITE" id="PS51898">
    <property type="entry name" value="TYR_RECOMBINASE"/>
    <property type="match status" value="1"/>
</dbReference>
<gene>
    <name evidence="3" type="ORF">GCM10009727_32090</name>
</gene>
<dbReference type="Gene3D" id="1.10.443.10">
    <property type="entry name" value="Intergrase catalytic core"/>
    <property type="match status" value="1"/>
</dbReference>
<evidence type="ECO:0000313" key="3">
    <source>
        <dbReference type="EMBL" id="GAA2137022.1"/>
    </source>
</evidence>
<keyword evidence="4" id="KW-1185">Reference proteome</keyword>
<protein>
    <recommendedName>
        <fullName evidence="2">Tyr recombinase domain-containing protein</fullName>
    </recommendedName>
</protein>
<name>A0ABP5KT49_9ACTN</name>
<feature type="domain" description="Tyr recombinase" evidence="2">
    <location>
        <begin position="1"/>
        <end position="114"/>
    </location>
</feature>
<accession>A0ABP5KT49</accession>
<dbReference type="InterPro" id="IPR013762">
    <property type="entry name" value="Integrase-like_cat_sf"/>
</dbReference>
<proteinExistence type="predicted"/>
<comment type="caution">
    <text evidence="3">The sequence shown here is derived from an EMBL/GenBank/DDBJ whole genome shotgun (WGS) entry which is preliminary data.</text>
</comment>
<organism evidence="3 4">
    <name type="scientific">Actinomadura napierensis</name>
    <dbReference type="NCBI Taxonomy" id="267854"/>
    <lineage>
        <taxon>Bacteria</taxon>
        <taxon>Bacillati</taxon>
        <taxon>Actinomycetota</taxon>
        <taxon>Actinomycetes</taxon>
        <taxon>Streptosporangiales</taxon>
        <taxon>Thermomonosporaceae</taxon>
        <taxon>Actinomadura</taxon>
    </lineage>
</organism>
<dbReference type="Proteomes" id="UP001501020">
    <property type="component" value="Unassembled WGS sequence"/>
</dbReference>
<evidence type="ECO:0000256" key="1">
    <source>
        <dbReference type="ARBA" id="ARBA00023172"/>
    </source>
</evidence>